<dbReference type="Proteomes" id="UP000186079">
    <property type="component" value="Unassembled WGS sequence"/>
</dbReference>
<dbReference type="PROSITE" id="PS00409">
    <property type="entry name" value="PROKAR_NTER_METHYL"/>
    <property type="match status" value="1"/>
</dbReference>
<feature type="transmembrane region" description="Helical" evidence="1">
    <location>
        <begin position="36"/>
        <end position="57"/>
    </location>
</feature>
<keyword evidence="1" id="KW-0812">Transmembrane</keyword>
<accession>A0A1N6TDX9</accession>
<gene>
    <name evidence="2" type="ORF">SAMN05421672_10755</name>
</gene>
<dbReference type="AlphaFoldDB" id="A0A1N6TDX9"/>
<sequence>MRLSPRRVDNVVLSTRPPLQGNPQATPLRGQHGFTLVELVLVIALAGVVAVLISTVLSRPLQGFVDQSRRAELTDQAATALNRMARDIRMAVPNSVRESPGTNGLDFVPLHEVGRYQGSLDEHGVLHDPPICDTDPCRISMVTDLEAASVVESRWLVIYNLGAESGGVPVDGQNLWAYQAPGVVTPSNARFELDVSGSSQRLVVKDAIGFRFAFASPQRRLYLAREAVRYRCDLARGVLWRETFDTLDLTKPPLSRTPLADSVSHCAFTYLHGTHTRNALITLRLSLSKGGETISLIQQVHVDNAP</sequence>
<name>A0A1N6TDX9_9PSED</name>
<organism evidence="2 3">
    <name type="scientific">Pseudomonas flexibilis</name>
    <dbReference type="NCBI Taxonomy" id="706570"/>
    <lineage>
        <taxon>Bacteria</taxon>
        <taxon>Pseudomonadati</taxon>
        <taxon>Pseudomonadota</taxon>
        <taxon>Gammaproteobacteria</taxon>
        <taxon>Pseudomonadales</taxon>
        <taxon>Pseudomonadaceae</taxon>
        <taxon>Pseudomonas</taxon>
    </lineage>
</organism>
<dbReference type="InterPro" id="IPR012902">
    <property type="entry name" value="N_methyl_site"/>
</dbReference>
<dbReference type="EMBL" id="FTMC01000007">
    <property type="protein sequence ID" value="SIQ51523.1"/>
    <property type="molecule type" value="Genomic_DNA"/>
</dbReference>
<evidence type="ECO:0000313" key="3">
    <source>
        <dbReference type="Proteomes" id="UP000186079"/>
    </source>
</evidence>
<dbReference type="SUPFAM" id="SSF54523">
    <property type="entry name" value="Pili subunits"/>
    <property type="match status" value="1"/>
</dbReference>
<proteinExistence type="predicted"/>
<reference evidence="2 3" key="1">
    <citation type="submission" date="2017-01" db="EMBL/GenBank/DDBJ databases">
        <authorList>
            <person name="Mah S.A."/>
            <person name="Swanson W.J."/>
            <person name="Moy G.W."/>
            <person name="Vacquier V.D."/>
        </authorList>
    </citation>
    <scope>NUCLEOTIDE SEQUENCE [LARGE SCALE GENOMIC DNA]</scope>
    <source>
        <strain evidence="2 3">ATCC 29606</strain>
    </source>
</reference>
<dbReference type="RefSeq" id="WP_052199745.1">
    <property type="nucleotide sequence ID" value="NZ_FTMC01000007.1"/>
</dbReference>
<evidence type="ECO:0000256" key="1">
    <source>
        <dbReference type="SAM" id="Phobius"/>
    </source>
</evidence>
<evidence type="ECO:0000313" key="2">
    <source>
        <dbReference type="EMBL" id="SIQ51523.1"/>
    </source>
</evidence>
<dbReference type="NCBIfam" id="TIGR02532">
    <property type="entry name" value="IV_pilin_GFxxxE"/>
    <property type="match status" value="1"/>
</dbReference>
<protein>
    <submittedName>
        <fullName evidence="2">MSHA biogenesis protein MshO</fullName>
    </submittedName>
</protein>
<keyword evidence="1" id="KW-0472">Membrane</keyword>
<dbReference type="Pfam" id="PF07963">
    <property type="entry name" value="N_methyl"/>
    <property type="match status" value="1"/>
</dbReference>
<dbReference type="InterPro" id="IPR045584">
    <property type="entry name" value="Pilin-like"/>
</dbReference>
<keyword evidence="1" id="KW-1133">Transmembrane helix</keyword>